<sequence length="165" mass="18759">RQEQAFLNTIVRETSTDFWIGLYGLIWEDSFLWTDNSPRRYTNWNVSEPSKPNQSMECVLMNPHKDEGRWRTASCSQRNGFICETEALPILPTHDQQPGNPLSNEKVNTLPENLLGILFEDKTSQHNNSSKNSSFLAVIDSNGACDIKRSSVLRIGECRGELDVI</sequence>
<name>A0AAU9WRT4_9CNID</name>
<feature type="non-terminal residue" evidence="2">
    <location>
        <position position="165"/>
    </location>
</feature>
<dbReference type="AlphaFoldDB" id="A0AAU9WRT4"/>
<dbReference type="EMBL" id="CALNXJ010000019">
    <property type="protein sequence ID" value="CAH3123348.1"/>
    <property type="molecule type" value="Genomic_DNA"/>
</dbReference>
<evidence type="ECO:0000259" key="1">
    <source>
        <dbReference type="PROSITE" id="PS50041"/>
    </source>
</evidence>
<dbReference type="Pfam" id="PF00059">
    <property type="entry name" value="Lectin_C"/>
    <property type="match status" value="1"/>
</dbReference>
<feature type="domain" description="C-type lectin" evidence="1">
    <location>
        <begin position="1"/>
        <end position="84"/>
    </location>
</feature>
<feature type="non-terminal residue" evidence="2">
    <location>
        <position position="1"/>
    </location>
</feature>
<gene>
    <name evidence="2" type="ORF">PMEA_00009588</name>
</gene>
<dbReference type="InterPro" id="IPR050111">
    <property type="entry name" value="C-type_lectin/snaclec_domain"/>
</dbReference>
<dbReference type="InterPro" id="IPR016187">
    <property type="entry name" value="CTDL_fold"/>
</dbReference>
<dbReference type="PANTHER" id="PTHR22803">
    <property type="entry name" value="MANNOSE, PHOSPHOLIPASE, LECTIN RECEPTOR RELATED"/>
    <property type="match status" value="1"/>
</dbReference>
<proteinExistence type="predicted"/>
<dbReference type="Proteomes" id="UP001159428">
    <property type="component" value="Unassembled WGS sequence"/>
</dbReference>
<evidence type="ECO:0000313" key="2">
    <source>
        <dbReference type="EMBL" id="CAH3123348.1"/>
    </source>
</evidence>
<dbReference type="CDD" id="cd00037">
    <property type="entry name" value="CLECT"/>
    <property type="match status" value="1"/>
</dbReference>
<reference evidence="2 3" key="1">
    <citation type="submission" date="2022-05" db="EMBL/GenBank/DDBJ databases">
        <authorList>
            <consortium name="Genoscope - CEA"/>
            <person name="William W."/>
        </authorList>
    </citation>
    <scope>NUCLEOTIDE SEQUENCE [LARGE SCALE GENOMIC DNA]</scope>
</reference>
<organism evidence="2 3">
    <name type="scientific">Pocillopora meandrina</name>
    <dbReference type="NCBI Taxonomy" id="46732"/>
    <lineage>
        <taxon>Eukaryota</taxon>
        <taxon>Metazoa</taxon>
        <taxon>Cnidaria</taxon>
        <taxon>Anthozoa</taxon>
        <taxon>Hexacorallia</taxon>
        <taxon>Scleractinia</taxon>
        <taxon>Astrocoeniina</taxon>
        <taxon>Pocilloporidae</taxon>
        <taxon>Pocillopora</taxon>
    </lineage>
</organism>
<dbReference type="InterPro" id="IPR016186">
    <property type="entry name" value="C-type_lectin-like/link_sf"/>
</dbReference>
<dbReference type="SUPFAM" id="SSF56436">
    <property type="entry name" value="C-type lectin-like"/>
    <property type="match status" value="1"/>
</dbReference>
<accession>A0AAU9WRT4</accession>
<protein>
    <recommendedName>
        <fullName evidence="1">C-type lectin domain-containing protein</fullName>
    </recommendedName>
</protein>
<evidence type="ECO:0000313" key="3">
    <source>
        <dbReference type="Proteomes" id="UP001159428"/>
    </source>
</evidence>
<keyword evidence="3" id="KW-1185">Reference proteome</keyword>
<dbReference type="PROSITE" id="PS50041">
    <property type="entry name" value="C_TYPE_LECTIN_2"/>
    <property type="match status" value="1"/>
</dbReference>
<dbReference type="Gene3D" id="3.10.100.10">
    <property type="entry name" value="Mannose-Binding Protein A, subunit A"/>
    <property type="match status" value="1"/>
</dbReference>
<dbReference type="InterPro" id="IPR001304">
    <property type="entry name" value="C-type_lectin-like"/>
</dbReference>
<comment type="caution">
    <text evidence="2">The sequence shown here is derived from an EMBL/GenBank/DDBJ whole genome shotgun (WGS) entry which is preliminary data.</text>
</comment>